<dbReference type="GO" id="GO:0036064">
    <property type="term" value="C:ciliary basal body"/>
    <property type="evidence" value="ECO:0007669"/>
    <property type="project" value="TreeGrafter"/>
</dbReference>
<name>A0A1V9XE34_9ACAR</name>
<keyword evidence="1" id="KW-0677">Repeat</keyword>
<feature type="repeat" description="TPR" evidence="4">
    <location>
        <begin position="318"/>
        <end position="351"/>
    </location>
</feature>
<evidence type="ECO:0000256" key="1">
    <source>
        <dbReference type="ARBA" id="ARBA00022737"/>
    </source>
</evidence>
<evidence type="ECO:0000256" key="3">
    <source>
        <dbReference type="ARBA" id="ARBA00023778"/>
    </source>
</evidence>
<sequence length="438" mass="48792">MGEFQSPERRNWLLHWCFVRGDLENCEKLCKEALSQSAGLSLYPLTINALLLRRQGKLQEALELFQSCALLRPSADTLKQIAKCYLLLGRHLDAAEAYEQCVALQPKDWESQHGAGLCYARTGQTERAQKALVTAVQLRPVEASYSELAQLLRRQGDLPAAINVLRKACELFPNSASLASELALLEIYHNETQQSYERLSVALSKQPQRPDALLITANILQGYGDLDAALSKYKLVGAQRPHSATLWNNIAMCFFAKKKYVAAISCLKRAQYYGPFHWQVLYNLGLVHLTMQQGASAFHFAQAAITLGLANHNDEALSQLYQVSALALDNVGEEENAQRAYQQAVKLSPHDPLIAINMAISAFRNGKSRQRVMEALRAFQESQPDNEPLIHIANTIRLALDDRPDDEDDTEGKPSGSRRQPAVTSPAKTPSLEVERKV</sequence>
<dbReference type="Pfam" id="PF13432">
    <property type="entry name" value="TPR_16"/>
    <property type="match status" value="1"/>
</dbReference>
<evidence type="ECO:0000256" key="4">
    <source>
        <dbReference type="PROSITE-ProRule" id="PRU00339"/>
    </source>
</evidence>
<accession>A0A1V9XE34</accession>
<dbReference type="Pfam" id="PF13181">
    <property type="entry name" value="TPR_8"/>
    <property type="match status" value="2"/>
</dbReference>
<dbReference type="AlphaFoldDB" id="A0A1V9XE34"/>
<evidence type="ECO:0000256" key="5">
    <source>
        <dbReference type="SAM" id="MobiDB-lite"/>
    </source>
</evidence>
<evidence type="ECO:0000313" key="6">
    <source>
        <dbReference type="EMBL" id="OQR71815.1"/>
    </source>
</evidence>
<dbReference type="Gene3D" id="1.25.40.10">
    <property type="entry name" value="Tetratricopeptide repeat domain"/>
    <property type="match status" value="3"/>
</dbReference>
<dbReference type="SUPFAM" id="SSF48452">
    <property type="entry name" value="TPR-like"/>
    <property type="match status" value="2"/>
</dbReference>
<evidence type="ECO:0000313" key="7">
    <source>
        <dbReference type="Proteomes" id="UP000192247"/>
    </source>
</evidence>
<gene>
    <name evidence="6" type="ORF">BIW11_10761</name>
</gene>
<dbReference type="GO" id="GO:0060271">
    <property type="term" value="P:cilium assembly"/>
    <property type="evidence" value="ECO:0007669"/>
    <property type="project" value="TreeGrafter"/>
</dbReference>
<dbReference type="FunCoup" id="A0A1V9XE34">
    <property type="interactions" value="111"/>
</dbReference>
<dbReference type="PROSITE" id="PS50005">
    <property type="entry name" value="TPR"/>
    <property type="match status" value="3"/>
</dbReference>
<keyword evidence="2 4" id="KW-0802">TPR repeat</keyword>
<feature type="repeat" description="TPR" evidence="4">
    <location>
        <begin position="75"/>
        <end position="108"/>
    </location>
</feature>
<comment type="caution">
    <text evidence="6">The sequence shown here is derived from an EMBL/GenBank/DDBJ whole genome shotgun (WGS) entry which is preliminary data.</text>
</comment>
<dbReference type="Pfam" id="PF13428">
    <property type="entry name" value="TPR_14"/>
    <property type="match status" value="1"/>
</dbReference>
<reference evidence="6 7" key="1">
    <citation type="journal article" date="2017" name="Gigascience">
        <title>Draft genome of the honey bee ectoparasitic mite, Tropilaelaps mercedesae, is shaped by the parasitic life history.</title>
        <authorList>
            <person name="Dong X."/>
            <person name="Armstrong S.D."/>
            <person name="Xia D."/>
            <person name="Makepeace B.L."/>
            <person name="Darby A.C."/>
            <person name="Kadowaki T."/>
        </authorList>
    </citation>
    <scope>NUCLEOTIDE SEQUENCE [LARGE SCALE GENOMIC DNA]</scope>
    <source>
        <strain evidence="6">Wuxi-XJTLU</strain>
    </source>
</reference>
<protein>
    <submittedName>
        <fullName evidence="6">Bardet-Biedl syndrome 4 protein-like</fullName>
    </submittedName>
</protein>
<dbReference type="STRING" id="418985.A0A1V9XE34"/>
<dbReference type="SMART" id="SM00028">
    <property type="entry name" value="TPR"/>
    <property type="match status" value="7"/>
</dbReference>
<dbReference type="GO" id="GO:0061512">
    <property type="term" value="P:protein localization to cilium"/>
    <property type="evidence" value="ECO:0007669"/>
    <property type="project" value="TreeGrafter"/>
</dbReference>
<feature type="region of interest" description="Disordered" evidence="5">
    <location>
        <begin position="400"/>
        <end position="438"/>
    </location>
</feature>
<dbReference type="Proteomes" id="UP000192247">
    <property type="component" value="Unassembled WGS sequence"/>
</dbReference>
<dbReference type="OrthoDB" id="309339at2759"/>
<dbReference type="PANTHER" id="PTHR44186">
    <property type="match status" value="1"/>
</dbReference>
<proteinExistence type="inferred from homology"/>
<dbReference type="InterPro" id="IPR011990">
    <property type="entry name" value="TPR-like_helical_dom_sf"/>
</dbReference>
<keyword evidence="7" id="KW-1185">Reference proteome</keyword>
<comment type="similarity">
    <text evidence="3">Belongs to the BBS4 family.</text>
</comment>
<dbReference type="InParanoid" id="A0A1V9XE34"/>
<dbReference type="InterPro" id="IPR019734">
    <property type="entry name" value="TPR_rpt"/>
</dbReference>
<dbReference type="EMBL" id="MNPL01013431">
    <property type="protein sequence ID" value="OQR71815.1"/>
    <property type="molecule type" value="Genomic_DNA"/>
</dbReference>
<organism evidence="6 7">
    <name type="scientific">Tropilaelaps mercedesae</name>
    <dbReference type="NCBI Taxonomy" id="418985"/>
    <lineage>
        <taxon>Eukaryota</taxon>
        <taxon>Metazoa</taxon>
        <taxon>Ecdysozoa</taxon>
        <taxon>Arthropoda</taxon>
        <taxon>Chelicerata</taxon>
        <taxon>Arachnida</taxon>
        <taxon>Acari</taxon>
        <taxon>Parasitiformes</taxon>
        <taxon>Mesostigmata</taxon>
        <taxon>Gamasina</taxon>
        <taxon>Dermanyssoidea</taxon>
        <taxon>Laelapidae</taxon>
        <taxon>Tropilaelaps</taxon>
    </lineage>
</organism>
<feature type="repeat" description="TPR" evidence="4">
    <location>
        <begin position="142"/>
        <end position="175"/>
    </location>
</feature>
<evidence type="ECO:0000256" key="2">
    <source>
        <dbReference type="ARBA" id="ARBA00022803"/>
    </source>
</evidence>
<dbReference type="PANTHER" id="PTHR44186:SF1">
    <property type="entry name" value="BARDET-BIEDL SYNDROME 4 PROTEIN"/>
    <property type="match status" value="1"/>
</dbReference>